<feature type="transmembrane region" description="Helical" evidence="1">
    <location>
        <begin position="331"/>
        <end position="349"/>
    </location>
</feature>
<sequence length="459" mass="51410">MRKQYLIMFWAVLGLIACVPIGLLTQPSFNSYTGPEFIVSTSRTSFLLFFIGGTLITGIYALTAMWENGENFSQRNVVLMILTATCAALFLYPFVYDPLYYHLAARSVNAGVNPYLFDFSSLLDTVPVVFNVVHTYAYGPIWLFITTGVAYMFSSQFSFLMALKVFALVETLCVLLIYKQIKPKLDTYNYALMLLNPALLLFGLSAGLADVTVGILFFASLVFLVKDKRALSLALLSLAILTKPTLIFAVIPYGAFLISKRLDIKRVITYLVTLIPLGITGYLVIANPDSLNGMLDLHRGEQETMLSFGGVLGHILSTFTGSAMIIRTQTFFIFVNGLFILFYSSFIILKKPTVQFFIDSLLLVGLTFIYFSGYIVKPWYIIPFLFGSLLASEKIQKLVATVSILLVFGVFWFNISPYFATYDKTFWLVGGIFFSFIAPVVLIVKHLVQTIRTFDFSAD</sequence>
<feature type="transmembrane region" description="Helical" evidence="1">
    <location>
        <begin position="7"/>
        <end position="25"/>
    </location>
</feature>
<proteinExistence type="predicted"/>
<feature type="transmembrane region" description="Helical" evidence="1">
    <location>
        <begin position="199"/>
        <end position="225"/>
    </location>
</feature>
<keyword evidence="1" id="KW-0472">Membrane</keyword>
<dbReference type="EMBL" id="PFNL01000094">
    <property type="protein sequence ID" value="PIZ46516.1"/>
    <property type="molecule type" value="Genomic_DNA"/>
</dbReference>
<comment type="caution">
    <text evidence="2">The sequence shown here is derived from an EMBL/GenBank/DDBJ whole genome shotgun (WGS) entry which is preliminary data.</text>
</comment>
<evidence type="ECO:0000256" key="1">
    <source>
        <dbReference type="SAM" id="Phobius"/>
    </source>
</evidence>
<feature type="transmembrane region" description="Helical" evidence="1">
    <location>
        <begin position="157"/>
        <end position="178"/>
    </location>
</feature>
<protein>
    <submittedName>
        <fullName evidence="2">Uncharacterized protein</fullName>
    </submittedName>
</protein>
<organism evidence="2 3">
    <name type="scientific">candidate division WWE3 bacterium CG_4_10_14_0_2_um_filter_41_14</name>
    <dbReference type="NCBI Taxonomy" id="1975072"/>
    <lineage>
        <taxon>Bacteria</taxon>
        <taxon>Katanobacteria</taxon>
    </lineage>
</organism>
<evidence type="ECO:0000313" key="2">
    <source>
        <dbReference type="EMBL" id="PIZ46516.1"/>
    </source>
</evidence>
<feature type="transmembrane region" description="Helical" evidence="1">
    <location>
        <begin position="305"/>
        <end position="326"/>
    </location>
</feature>
<dbReference type="AlphaFoldDB" id="A0A2M7TJ99"/>
<dbReference type="PROSITE" id="PS51257">
    <property type="entry name" value="PROKAR_LIPOPROTEIN"/>
    <property type="match status" value="1"/>
</dbReference>
<dbReference type="Proteomes" id="UP000228920">
    <property type="component" value="Unassembled WGS sequence"/>
</dbReference>
<accession>A0A2M7TJ99</accession>
<feature type="transmembrane region" description="Helical" evidence="1">
    <location>
        <begin position="426"/>
        <end position="444"/>
    </location>
</feature>
<feature type="transmembrane region" description="Helical" evidence="1">
    <location>
        <begin position="45"/>
        <end position="65"/>
    </location>
</feature>
<feature type="transmembrane region" description="Helical" evidence="1">
    <location>
        <begin position="77"/>
        <end position="96"/>
    </location>
</feature>
<feature type="transmembrane region" description="Helical" evidence="1">
    <location>
        <begin position="398"/>
        <end position="420"/>
    </location>
</feature>
<feature type="transmembrane region" description="Helical" evidence="1">
    <location>
        <begin position="231"/>
        <end position="255"/>
    </location>
</feature>
<evidence type="ECO:0000313" key="3">
    <source>
        <dbReference type="Proteomes" id="UP000228920"/>
    </source>
</evidence>
<keyword evidence="1" id="KW-0812">Transmembrane</keyword>
<reference evidence="3" key="1">
    <citation type="submission" date="2017-09" db="EMBL/GenBank/DDBJ databases">
        <title>Depth-based differentiation of microbial function through sediment-hosted aquifers and enrichment of novel symbionts in the deep terrestrial subsurface.</title>
        <authorList>
            <person name="Probst A.J."/>
            <person name="Ladd B."/>
            <person name="Jarett J.K."/>
            <person name="Geller-Mcgrath D.E."/>
            <person name="Sieber C.M.K."/>
            <person name="Emerson J.B."/>
            <person name="Anantharaman K."/>
            <person name="Thomas B.C."/>
            <person name="Malmstrom R."/>
            <person name="Stieglmeier M."/>
            <person name="Klingl A."/>
            <person name="Woyke T."/>
            <person name="Ryan C.M."/>
            <person name="Banfield J.F."/>
        </authorList>
    </citation>
    <scope>NUCLEOTIDE SEQUENCE [LARGE SCALE GENOMIC DNA]</scope>
</reference>
<name>A0A2M7TJ99_UNCKA</name>
<feature type="transmembrane region" description="Helical" evidence="1">
    <location>
        <begin position="267"/>
        <end position="285"/>
    </location>
</feature>
<gene>
    <name evidence="2" type="ORF">COY32_03155</name>
</gene>
<keyword evidence="1" id="KW-1133">Transmembrane helix</keyword>
<feature type="transmembrane region" description="Helical" evidence="1">
    <location>
        <begin position="361"/>
        <end position="386"/>
    </location>
</feature>